<comment type="caution">
    <text evidence="3">The sequence shown here is derived from an EMBL/GenBank/DDBJ whole genome shotgun (WGS) entry which is preliminary data.</text>
</comment>
<evidence type="ECO:0000313" key="3">
    <source>
        <dbReference type="EMBL" id="TWU18453.1"/>
    </source>
</evidence>
<dbReference type="Proteomes" id="UP000319908">
    <property type="component" value="Unassembled WGS sequence"/>
</dbReference>
<organism evidence="3 4">
    <name type="scientific">Allorhodopirellula heiligendammensis</name>
    <dbReference type="NCBI Taxonomy" id="2714739"/>
    <lineage>
        <taxon>Bacteria</taxon>
        <taxon>Pseudomonadati</taxon>
        <taxon>Planctomycetota</taxon>
        <taxon>Planctomycetia</taxon>
        <taxon>Pirellulales</taxon>
        <taxon>Pirellulaceae</taxon>
        <taxon>Allorhodopirellula</taxon>
    </lineage>
</organism>
<dbReference type="AlphaFoldDB" id="A0A5C6C1K6"/>
<keyword evidence="4" id="KW-1185">Reference proteome</keyword>
<evidence type="ECO:0008006" key="5">
    <source>
        <dbReference type="Google" id="ProtNLM"/>
    </source>
</evidence>
<dbReference type="RefSeq" id="WP_146405502.1">
    <property type="nucleotide sequence ID" value="NZ_SJPU01000001.1"/>
</dbReference>
<dbReference type="Gene3D" id="1.20.120.1490">
    <property type="match status" value="1"/>
</dbReference>
<dbReference type="OrthoDB" id="283615at2"/>
<feature type="signal peptide" evidence="2">
    <location>
        <begin position="1"/>
        <end position="19"/>
    </location>
</feature>
<name>A0A5C6C1K6_9BACT</name>
<protein>
    <recommendedName>
        <fullName evidence="5">LTXXQ motif protein</fullName>
    </recommendedName>
</protein>
<keyword evidence="2" id="KW-0732">Signal</keyword>
<evidence type="ECO:0000313" key="4">
    <source>
        <dbReference type="Proteomes" id="UP000319908"/>
    </source>
</evidence>
<gene>
    <name evidence="3" type="ORF">Poly21_06160</name>
</gene>
<reference evidence="3 4" key="1">
    <citation type="journal article" date="2020" name="Antonie Van Leeuwenhoek">
        <title>Rhodopirellula heiligendammensis sp. nov., Rhodopirellula pilleata sp. nov., and Rhodopirellula solitaria sp. nov. isolated from natural or artificial marine surfaces in Northern Germany and California, USA, and emended description of the genus Rhodopirellula.</title>
        <authorList>
            <person name="Kallscheuer N."/>
            <person name="Wiegand S."/>
            <person name="Jogler M."/>
            <person name="Boedeker C."/>
            <person name="Peeters S.H."/>
            <person name="Rast P."/>
            <person name="Heuer A."/>
            <person name="Jetten M.S.M."/>
            <person name="Rohde M."/>
            <person name="Jogler C."/>
        </authorList>
    </citation>
    <scope>NUCLEOTIDE SEQUENCE [LARGE SCALE GENOMIC DNA]</scope>
    <source>
        <strain evidence="3 4">Poly21</strain>
    </source>
</reference>
<feature type="region of interest" description="Disordered" evidence="1">
    <location>
        <begin position="150"/>
        <end position="171"/>
    </location>
</feature>
<evidence type="ECO:0000256" key="1">
    <source>
        <dbReference type="SAM" id="MobiDB-lite"/>
    </source>
</evidence>
<dbReference type="EMBL" id="SJPU01000001">
    <property type="protein sequence ID" value="TWU18453.1"/>
    <property type="molecule type" value="Genomic_DNA"/>
</dbReference>
<feature type="chain" id="PRO_5022704608" description="LTXXQ motif protein" evidence="2">
    <location>
        <begin position="20"/>
        <end position="171"/>
    </location>
</feature>
<evidence type="ECO:0000256" key="2">
    <source>
        <dbReference type="SAM" id="SignalP"/>
    </source>
</evidence>
<accession>A0A5C6C1K6</accession>
<proteinExistence type="predicted"/>
<sequence>MRNLFALALIAALSVTTVADEAAPKKNKGNRAGRNQAVAKLTKGLESAGLSAEQQTKIKAATVAFTAKVKELREDGLTPELMKKRTEAMKAAREAGLKGKDIRAKVNESLTAEEIATFEKMTKATAELHKAVVSTLSKEQLEALPEAVRKSLQAGAKQGQGRQGKGKKDAA</sequence>